<dbReference type="Proteomes" id="UP000177052">
    <property type="component" value="Unassembled WGS sequence"/>
</dbReference>
<dbReference type="InterPro" id="IPR020058">
    <property type="entry name" value="Glu/Gln-tRNA-synth_Ib_cat-dom"/>
</dbReference>
<feature type="short sequence motif" description="'HIGH' region" evidence="7">
    <location>
        <begin position="16"/>
        <end position="26"/>
    </location>
</feature>
<dbReference type="InterPro" id="IPR000924">
    <property type="entry name" value="Glu/Gln-tRNA-synth"/>
</dbReference>
<evidence type="ECO:0000256" key="5">
    <source>
        <dbReference type="ARBA" id="ARBA00022917"/>
    </source>
</evidence>
<dbReference type="InterPro" id="IPR033910">
    <property type="entry name" value="GluRS_core"/>
</dbReference>
<dbReference type="EMBL" id="MFUJ01000017">
    <property type="protein sequence ID" value="OGI79278.1"/>
    <property type="molecule type" value="Genomic_DNA"/>
</dbReference>
<comment type="similarity">
    <text evidence="1 7">Belongs to the class-I aminoacyl-tRNA synthetase family. Glutamate--tRNA ligase type 1 subfamily.</text>
</comment>
<reference evidence="10 11" key="1">
    <citation type="journal article" date="2016" name="Nat. Commun.">
        <title>Thousands of microbial genomes shed light on interconnected biogeochemical processes in an aquifer system.</title>
        <authorList>
            <person name="Anantharaman K."/>
            <person name="Brown C.T."/>
            <person name="Hug L.A."/>
            <person name="Sharon I."/>
            <person name="Castelle C.J."/>
            <person name="Probst A.J."/>
            <person name="Thomas B.C."/>
            <person name="Singh A."/>
            <person name="Wilkins M.J."/>
            <person name="Karaoz U."/>
            <person name="Brodie E.L."/>
            <person name="Williams K.H."/>
            <person name="Hubbard S.S."/>
            <person name="Banfield J.F."/>
        </authorList>
    </citation>
    <scope>NUCLEOTIDE SEQUENCE [LARGE SCALE GENOMIC DNA]</scope>
</reference>
<evidence type="ECO:0000256" key="7">
    <source>
        <dbReference type="HAMAP-Rule" id="MF_00022"/>
    </source>
</evidence>
<evidence type="ECO:0000256" key="3">
    <source>
        <dbReference type="ARBA" id="ARBA00022741"/>
    </source>
</evidence>
<gene>
    <name evidence="7" type="primary">gltX</name>
    <name evidence="10" type="ORF">A3F19_03000</name>
</gene>
<dbReference type="EC" id="6.1.1.17" evidence="7"/>
<dbReference type="InterPro" id="IPR001412">
    <property type="entry name" value="aa-tRNA-synth_I_CS"/>
</dbReference>
<dbReference type="GO" id="GO:0008270">
    <property type="term" value="F:zinc ion binding"/>
    <property type="evidence" value="ECO:0007669"/>
    <property type="project" value="InterPro"/>
</dbReference>
<keyword evidence="2 7" id="KW-0436">Ligase</keyword>
<evidence type="ECO:0000256" key="1">
    <source>
        <dbReference type="ARBA" id="ARBA00007894"/>
    </source>
</evidence>
<comment type="function">
    <text evidence="7">Catalyzes the attachment of glutamate to tRNA(Glu) in a two-step reaction: glutamate is first activated by ATP to form Glu-AMP and then transferred to the acceptor end of tRNA(Glu).</text>
</comment>
<dbReference type="InterPro" id="IPR049940">
    <property type="entry name" value="GluQ/Sye"/>
</dbReference>
<name>A0A1F6WBJ5_9BACT</name>
<dbReference type="InterPro" id="IPR014729">
    <property type="entry name" value="Rossmann-like_a/b/a_fold"/>
</dbReference>
<dbReference type="InterPro" id="IPR004527">
    <property type="entry name" value="Glu-tRNA-ligase_bac/mito"/>
</dbReference>
<dbReference type="GO" id="GO:0004818">
    <property type="term" value="F:glutamate-tRNA ligase activity"/>
    <property type="evidence" value="ECO:0007669"/>
    <property type="project" value="UniProtKB-UniRule"/>
</dbReference>
<comment type="caution">
    <text evidence="7">Lacks conserved residue(s) required for the propagation of feature annotation.</text>
</comment>
<keyword evidence="3 7" id="KW-0547">Nucleotide-binding</keyword>
<keyword evidence="6 7" id="KW-0030">Aminoacyl-tRNA synthetase</keyword>
<dbReference type="PANTHER" id="PTHR43311">
    <property type="entry name" value="GLUTAMATE--TRNA LIGASE"/>
    <property type="match status" value="1"/>
</dbReference>
<organism evidence="10 11">
    <name type="scientific">Candidatus Nomurabacteria bacterium RIFCSPHIGHO2_12_FULL_37_29</name>
    <dbReference type="NCBI Taxonomy" id="1801759"/>
    <lineage>
        <taxon>Bacteria</taxon>
        <taxon>Candidatus Nomuraibacteriota</taxon>
    </lineage>
</organism>
<comment type="subcellular location">
    <subcellularLocation>
        <location evidence="7">Cytoplasm</location>
    </subcellularLocation>
</comment>
<evidence type="ECO:0000256" key="2">
    <source>
        <dbReference type="ARBA" id="ARBA00022598"/>
    </source>
</evidence>
<keyword evidence="4 7" id="KW-0067">ATP-binding</keyword>
<dbReference type="Pfam" id="PF19269">
    <property type="entry name" value="Anticodon_2"/>
    <property type="match status" value="1"/>
</dbReference>
<evidence type="ECO:0000256" key="4">
    <source>
        <dbReference type="ARBA" id="ARBA00022840"/>
    </source>
</evidence>
<evidence type="ECO:0000313" key="10">
    <source>
        <dbReference type="EMBL" id="OGI79278.1"/>
    </source>
</evidence>
<dbReference type="InterPro" id="IPR045462">
    <property type="entry name" value="aa-tRNA-synth_I_cd-bd"/>
</dbReference>
<dbReference type="GO" id="GO:0000049">
    <property type="term" value="F:tRNA binding"/>
    <property type="evidence" value="ECO:0007669"/>
    <property type="project" value="InterPro"/>
</dbReference>
<dbReference type="PANTHER" id="PTHR43311:SF2">
    <property type="entry name" value="GLUTAMATE--TRNA LIGASE, MITOCHONDRIAL-RELATED"/>
    <property type="match status" value="1"/>
</dbReference>
<dbReference type="Pfam" id="PF00749">
    <property type="entry name" value="tRNA-synt_1c"/>
    <property type="match status" value="1"/>
</dbReference>
<dbReference type="NCBIfam" id="TIGR00464">
    <property type="entry name" value="gltX_bact"/>
    <property type="match status" value="1"/>
</dbReference>
<protein>
    <recommendedName>
        <fullName evidence="7">Glutamate--tRNA ligase</fullName>
        <ecNumber evidence="7">6.1.1.17</ecNumber>
    </recommendedName>
    <alternativeName>
        <fullName evidence="7">Glutamyl-tRNA synthetase</fullName>
        <shortName evidence="7">GluRS</shortName>
    </alternativeName>
</protein>
<dbReference type="PROSITE" id="PS00178">
    <property type="entry name" value="AA_TRNA_LIGASE_I"/>
    <property type="match status" value="1"/>
</dbReference>
<evidence type="ECO:0000313" key="11">
    <source>
        <dbReference type="Proteomes" id="UP000177052"/>
    </source>
</evidence>
<dbReference type="InterPro" id="IPR008925">
    <property type="entry name" value="aa_tRNA-synth_I_cd-bd_sf"/>
</dbReference>
<feature type="binding site" evidence="7">
    <location>
        <position position="253"/>
    </location>
    <ligand>
        <name>ATP</name>
        <dbReference type="ChEBI" id="CHEBI:30616"/>
    </ligand>
</feature>
<comment type="subunit">
    <text evidence="7">Monomer.</text>
</comment>
<accession>A0A1F6WBJ5</accession>
<dbReference type="GO" id="GO:0006424">
    <property type="term" value="P:glutamyl-tRNA aminoacylation"/>
    <property type="evidence" value="ECO:0007669"/>
    <property type="project" value="UniProtKB-UniRule"/>
</dbReference>
<dbReference type="Gene3D" id="1.10.10.350">
    <property type="match status" value="1"/>
</dbReference>
<keyword evidence="5 7" id="KW-0648">Protein biosynthesis</keyword>
<dbReference type="GO" id="GO:0005524">
    <property type="term" value="F:ATP binding"/>
    <property type="evidence" value="ECO:0007669"/>
    <property type="project" value="UniProtKB-UniRule"/>
</dbReference>
<sequence length="575" mass="66468">MSNKIQYNKVVTRFAPSPTGFMHIGGVRTALFAWLWARKNNGTFILRIEDTDKKREVEGSIDHIMASLKWLGIDWDEGVDIGGEHAPYKQSKRLYTYKKYANILVEKGLAYADPYSEEEVANFRKSAEENKKPFLYRKHRPENPPLWDGSKPLRLKTNVKKHKWHDLVRGDLEAGEEAVDDLVLIKSDGYPTYNFAHIIDDLLMKVTHIFRADEFISSTPNYLAIYEALEIKRPEFVTLPPILGEAGTKKLGKRDGAKDILDYQKEGYLPEAMLNFLAFIGWNPGGGDNREILSKDEIIKSFDLSHIQISGAKFNEEKLDWINKEHLKKLSRKGFVKKAKQYFNEIGINIKEILAEKNLSETEFDNYLVQFKDRITTFRDLVIFMYGYITTTDDLKNLEISKVEKINTTSILPTSYNYHAPTDYLFKSKDPNLSEVWELFIKKNIIGDLSKNKTLKEYLTETNDLLIEIKSNDWKKIEKNKNDTSLWRYAEKMGKGNILWPLRVVLSGKDKSPDPFEIMKKIGKKSSLRRIKNTLKIIDISDLKVFSTNTNNNQISDPEVFNINTNNNKTSITLH</sequence>
<dbReference type="Gene3D" id="3.40.50.620">
    <property type="entry name" value="HUPs"/>
    <property type="match status" value="1"/>
</dbReference>
<feature type="domain" description="Glutamyl/glutaminyl-tRNA synthetase class Ib catalytic" evidence="8">
    <location>
        <begin position="9"/>
        <end position="321"/>
    </location>
</feature>
<dbReference type="GO" id="GO:0005829">
    <property type="term" value="C:cytosol"/>
    <property type="evidence" value="ECO:0007669"/>
    <property type="project" value="TreeGrafter"/>
</dbReference>
<comment type="catalytic activity">
    <reaction evidence="7">
        <text>tRNA(Glu) + L-glutamate + ATP = L-glutamyl-tRNA(Glu) + AMP + diphosphate</text>
        <dbReference type="Rhea" id="RHEA:23540"/>
        <dbReference type="Rhea" id="RHEA-COMP:9663"/>
        <dbReference type="Rhea" id="RHEA-COMP:9680"/>
        <dbReference type="ChEBI" id="CHEBI:29985"/>
        <dbReference type="ChEBI" id="CHEBI:30616"/>
        <dbReference type="ChEBI" id="CHEBI:33019"/>
        <dbReference type="ChEBI" id="CHEBI:78442"/>
        <dbReference type="ChEBI" id="CHEBI:78520"/>
        <dbReference type="ChEBI" id="CHEBI:456215"/>
        <dbReference type="EC" id="6.1.1.17"/>
    </reaction>
</comment>
<dbReference type="AlphaFoldDB" id="A0A1F6WBJ5"/>
<dbReference type="CDD" id="cd00808">
    <property type="entry name" value="GluRS_core"/>
    <property type="match status" value="1"/>
</dbReference>
<evidence type="ECO:0000256" key="6">
    <source>
        <dbReference type="ARBA" id="ARBA00023146"/>
    </source>
</evidence>
<proteinExistence type="inferred from homology"/>
<evidence type="ECO:0000259" key="9">
    <source>
        <dbReference type="Pfam" id="PF19269"/>
    </source>
</evidence>
<dbReference type="HAMAP" id="MF_00022">
    <property type="entry name" value="Glu_tRNA_synth_type1"/>
    <property type="match status" value="1"/>
</dbReference>
<evidence type="ECO:0000259" key="8">
    <source>
        <dbReference type="Pfam" id="PF00749"/>
    </source>
</evidence>
<dbReference type="SUPFAM" id="SSF52374">
    <property type="entry name" value="Nucleotidylyl transferase"/>
    <property type="match status" value="1"/>
</dbReference>
<dbReference type="PRINTS" id="PR00987">
    <property type="entry name" value="TRNASYNTHGLU"/>
</dbReference>
<dbReference type="InterPro" id="IPR020751">
    <property type="entry name" value="aa-tRNA-synth_I_codon-bd_sub2"/>
</dbReference>
<keyword evidence="7" id="KW-0963">Cytoplasm</keyword>
<dbReference type="SUPFAM" id="SSF48163">
    <property type="entry name" value="An anticodon-binding domain of class I aminoacyl-tRNA synthetases"/>
    <property type="match status" value="1"/>
</dbReference>
<feature type="domain" description="Aminoacyl-tRNA synthetase class I anticodon-binding" evidence="9">
    <location>
        <begin position="454"/>
        <end position="534"/>
    </location>
</feature>
<comment type="caution">
    <text evidence="10">The sequence shown here is derived from an EMBL/GenBank/DDBJ whole genome shotgun (WGS) entry which is preliminary data.</text>
</comment>